<dbReference type="InterPro" id="IPR011044">
    <property type="entry name" value="Quino_amine_DH_bsu"/>
</dbReference>
<dbReference type="STRING" id="1480694.DC28_13855"/>
<dbReference type="SUPFAM" id="SSF50969">
    <property type="entry name" value="YVTN repeat-like/Quinoprotein amine dehydrogenase"/>
    <property type="match status" value="1"/>
</dbReference>
<keyword evidence="2" id="KW-1185">Reference proteome</keyword>
<accession>A0A098QUC6</accession>
<organism evidence="1 2">
    <name type="scientific">Spirochaeta lutea</name>
    <dbReference type="NCBI Taxonomy" id="1480694"/>
    <lineage>
        <taxon>Bacteria</taxon>
        <taxon>Pseudomonadati</taxon>
        <taxon>Spirochaetota</taxon>
        <taxon>Spirochaetia</taxon>
        <taxon>Spirochaetales</taxon>
        <taxon>Spirochaetaceae</taxon>
        <taxon>Spirochaeta</taxon>
    </lineage>
</organism>
<name>A0A098QUC6_9SPIO</name>
<evidence type="ECO:0000313" key="1">
    <source>
        <dbReference type="EMBL" id="KGE71003.1"/>
    </source>
</evidence>
<sequence>MAGIPESWKRFRGPVAALGTAAAITALAGLHQNPGPAGLQVLGAGAPGLESQAAVGDLPGAELPETAEPAEGALFLVLPQARELVALDTAGQEVVARVGLPQVPLAVVPTPGGVSVFVLFEDSDVIRVYSAQTFELQNEIATGLGALRALSFSPNGDRVWVISPAPGEEEGETEVVTEFSHRLLELSDPRSARIPRGFGPVLPNRRGTRLYRPGAEGIGIIFSQNLEVIETLPTSLELAAFDGGYTELWGLNGQGQVTVVDERTGGEVATFDADLQLRPPVVTDVVSFVEASGRGLVQFAPRSREVTARIGLDFRVQALTRGPGETVLALGAGGEAAQIAMGRVVRRWKVAAEEGGSGDWAWPGGEDVLGDDVWGVASLVQKNGSFACF</sequence>
<evidence type="ECO:0000313" key="2">
    <source>
        <dbReference type="Proteomes" id="UP000029692"/>
    </source>
</evidence>
<comment type="caution">
    <text evidence="1">The sequence shown here is derived from an EMBL/GenBank/DDBJ whole genome shotgun (WGS) entry which is preliminary data.</text>
</comment>
<dbReference type="Gene3D" id="2.130.10.10">
    <property type="entry name" value="YVTN repeat-like/Quinoprotein amine dehydrogenase"/>
    <property type="match status" value="1"/>
</dbReference>
<dbReference type="RefSeq" id="WP_037549705.1">
    <property type="nucleotide sequence ID" value="NZ_JNUP01000071.1"/>
</dbReference>
<dbReference type="Proteomes" id="UP000029692">
    <property type="component" value="Unassembled WGS sequence"/>
</dbReference>
<dbReference type="AlphaFoldDB" id="A0A098QUC6"/>
<proteinExistence type="predicted"/>
<dbReference type="EMBL" id="JNUP01000071">
    <property type="protein sequence ID" value="KGE71003.1"/>
    <property type="molecule type" value="Genomic_DNA"/>
</dbReference>
<gene>
    <name evidence="1" type="ORF">DC28_13855</name>
</gene>
<reference evidence="1 2" key="1">
    <citation type="submission" date="2014-05" db="EMBL/GenBank/DDBJ databases">
        <title>De novo Genome Sequence of Spirocheata sp.</title>
        <authorList>
            <person name="Shivani Y."/>
            <person name="Subhash Y."/>
            <person name="Tushar L."/>
            <person name="Sasikala C."/>
            <person name="Ramana C.V."/>
        </authorList>
    </citation>
    <scope>NUCLEOTIDE SEQUENCE [LARGE SCALE GENOMIC DNA]</scope>
    <source>
        <strain evidence="1 2">JC230</strain>
    </source>
</reference>
<evidence type="ECO:0008006" key="3">
    <source>
        <dbReference type="Google" id="ProtNLM"/>
    </source>
</evidence>
<dbReference type="InterPro" id="IPR015943">
    <property type="entry name" value="WD40/YVTN_repeat-like_dom_sf"/>
</dbReference>
<protein>
    <recommendedName>
        <fullName evidence="3">Lipoprotein LpqB beta-propeller domain-containing protein</fullName>
    </recommendedName>
</protein>
<dbReference type="OrthoDB" id="5290932at2"/>